<accession>A0AAV7M5F4</accession>
<dbReference type="Proteomes" id="UP001066276">
    <property type="component" value="Chromosome 10"/>
</dbReference>
<organism evidence="2 3">
    <name type="scientific">Pleurodeles waltl</name>
    <name type="common">Iberian ribbed newt</name>
    <dbReference type="NCBI Taxonomy" id="8319"/>
    <lineage>
        <taxon>Eukaryota</taxon>
        <taxon>Metazoa</taxon>
        <taxon>Chordata</taxon>
        <taxon>Craniata</taxon>
        <taxon>Vertebrata</taxon>
        <taxon>Euteleostomi</taxon>
        <taxon>Amphibia</taxon>
        <taxon>Batrachia</taxon>
        <taxon>Caudata</taxon>
        <taxon>Salamandroidea</taxon>
        <taxon>Salamandridae</taxon>
        <taxon>Pleurodelinae</taxon>
        <taxon>Pleurodeles</taxon>
    </lineage>
</organism>
<evidence type="ECO:0000256" key="1">
    <source>
        <dbReference type="SAM" id="SignalP"/>
    </source>
</evidence>
<keyword evidence="3" id="KW-1185">Reference proteome</keyword>
<proteinExistence type="predicted"/>
<feature type="chain" id="PRO_5043865906" description="Secreted protein" evidence="1">
    <location>
        <begin position="19"/>
        <end position="194"/>
    </location>
</feature>
<dbReference type="EMBL" id="JANPWB010000014">
    <property type="protein sequence ID" value="KAJ1098722.1"/>
    <property type="molecule type" value="Genomic_DNA"/>
</dbReference>
<sequence>MPHSLMFCFVMLFSPLVAKVSEPLVSLVGRREGPQLYETFSAEGRSEFTVLSQLPFWVVAAAKFLKRVFRVISAPGWSATVPTCAVYSPIASLQSPRPPVVTMSEFKLWAWNVARRHHTMPHLLMFRFVLLPSSFVAKVSEPPAPSNEWCGAPHLYRTVISSQLRAAAVTGSLLCRGRHFGSRQPQSCWGEFSG</sequence>
<dbReference type="AlphaFoldDB" id="A0AAV7M5F4"/>
<keyword evidence="1" id="KW-0732">Signal</keyword>
<name>A0AAV7M5F4_PLEWA</name>
<comment type="caution">
    <text evidence="2">The sequence shown here is derived from an EMBL/GenBank/DDBJ whole genome shotgun (WGS) entry which is preliminary data.</text>
</comment>
<protein>
    <recommendedName>
        <fullName evidence="4">Secreted protein</fullName>
    </recommendedName>
</protein>
<reference evidence="2" key="1">
    <citation type="journal article" date="2022" name="bioRxiv">
        <title>Sequencing and chromosome-scale assembly of the giantPleurodeles waltlgenome.</title>
        <authorList>
            <person name="Brown T."/>
            <person name="Elewa A."/>
            <person name="Iarovenko S."/>
            <person name="Subramanian E."/>
            <person name="Araus A.J."/>
            <person name="Petzold A."/>
            <person name="Susuki M."/>
            <person name="Suzuki K.-i.T."/>
            <person name="Hayashi T."/>
            <person name="Toyoda A."/>
            <person name="Oliveira C."/>
            <person name="Osipova E."/>
            <person name="Leigh N.D."/>
            <person name="Simon A."/>
            <person name="Yun M.H."/>
        </authorList>
    </citation>
    <scope>NUCLEOTIDE SEQUENCE</scope>
    <source>
        <strain evidence="2">20211129_DDA</strain>
        <tissue evidence="2">Liver</tissue>
    </source>
</reference>
<gene>
    <name evidence="2" type="ORF">NDU88_003829</name>
</gene>
<evidence type="ECO:0008006" key="4">
    <source>
        <dbReference type="Google" id="ProtNLM"/>
    </source>
</evidence>
<evidence type="ECO:0000313" key="3">
    <source>
        <dbReference type="Proteomes" id="UP001066276"/>
    </source>
</evidence>
<evidence type="ECO:0000313" key="2">
    <source>
        <dbReference type="EMBL" id="KAJ1098722.1"/>
    </source>
</evidence>
<feature type="signal peptide" evidence="1">
    <location>
        <begin position="1"/>
        <end position="18"/>
    </location>
</feature>